<feature type="domain" description="RRM" evidence="12">
    <location>
        <begin position="265"/>
        <end position="339"/>
    </location>
</feature>
<dbReference type="GO" id="GO:0003723">
    <property type="term" value="F:RNA binding"/>
    <property type="evidence" value="ECO:0007669"/>
    <property type="project" value="UniProtKB-UniRule"/>
</dbReference>
<comment type="function">
    <text evidence="9">F-actin-capping proteins bind in a Ca(2+)-independent manner to the fast growing ends of actin filaments (barbed end) thereby blocking the exchange of subunits at these ends. Unlike other capping proteins (such as gelsolin and severin), these proteins do not sever actin filaments.</text>
</comment>
<dbReference type="FunFam" id="1.25.40.630:FF:000002">
    <property type="entry name" value="Cleavage stimulating factor 64"/>
    <property type="match status" value="1"/>
</dbReference>
<dbReference type="PROSITE" id="PS50102">
    <property type="entry name" value="RRM"/>
    <property type="match status" value="1"/>
</dbReference>
<feature type="compositionally biased region" description="Polar residues" evidence="11">
    <location>
        <begin position="561"/>
        <end position="575"/>
    </location>
</feature>
<evidence type="ECO:0000259" key="12">
    <source>
        <dbReference type="PROSITE" id="PS50102"/>
    </source>
</evidence>
<evidence type="ECO:0000256" key="3">
    <source>
        <dbReference type="ARBA" id="ARBA00021859"/>
    </source>
</evidence>
<dbReference type="InterPro" id="IPR035979">
    <property type="entry name" value="RBD_domain_sf"/>
</dbReference>
<dbReference type="InterPro" id="IPR000504">
    <property type="entry name" value="RRM_dom"/>
</dbReference>
<evidence type="ECO:0000313" key="14">
    <source>
        <dbReference type="Proteomes" id="UP000836841"/>
    </source>
</evidence>
<dbReference type="Pfam" id="PF14327">
    <property type="entry name" value="CSTF2_hinge"/>
    <property type="match status" value="1"/>
</dbReference>
<dbReference type="InterPro" id="IPR001698">
    <property type="entry name" value="CAPZB"/>
</dbReference>
<dbReference type="SUPFAM" id="SSF90096">
    <property type="entry name" value="Subunits of heterodimeric actin filament capping protein Capz"/>
    <property type="match status" value="1"/>
</dbReference>
<evidence type="ECO:0000256" key="1">
    <source>
        <dbReference type="ARBA" id="ARBA00004245"/>
    </source>
</evidence>
<dbReference type="PANTHER" id="PTHR10619:SF0">
    <property type="entry name" value="F-ACTIN-CAPPING PROTEIN SUBUNIT BETA ISOFORMS 1 AND 2"/>
    <property type="match status" value="1"/>
</dbReference>
<evidence type="ECO:0000256" key="7">
    <source>
        <dbReference type="ARBA" id="ARBA00023203"/>
    </source>
</evidence>
<evidence type="ECO:0000256" key="8">
    <source>
        <dbReference type="ARBA" id="ARBA00023212"/>
    </source>
</evidence>
<sequence>MEAALGLLRRMPPKQSETALSALLSLLPQHSSDLLSQVDLPLQVLRDAESRKDFILCEYNRDADSYRSPWSNKYHPPLEDALYPSSELRKLEVEANEIFAIYRDQYYEGGISSVYMWEDDNEGFVACFLIKKDGSKSGHGRRGCLEEGAWDAIHVIQVGPEEEEMAEYCLTSTIMLSLTTDDESSGKFGLSGSIRRQMKMELAVAEGHLCNMGRMIEELEGKLRNSLDQVLTPVPVISFGSYHLSSHNLECGYIKFETCLVKNSVGNIPYDVTEEQLREICGEVGPVVSFRLVTDRETGKPKGYGFCEYKDEETALSALRNLKSYQINGRQLRFNFAENDKGTEKPRDQGQGGPGLPATTTVAESQKQVGVTGDSNMHQPVGLHLAITAASVMAGALGGPQAGSQFTQSSLQAPPSDPLTLHLASMSRTQLTEIISSIKLMATQNKEQTRQLLVSRPQLLKAVFLAQIMLGIVSPQVLQTPSIVQAPNHMTGSSIQDAQLPGQVSSQNLLPPLAQRSQQLSRPPHSQFPVQQPSNQPFSQIPQLVAQPGTSSVNPPHRSQVKSLSETAPFQRQKQVVPASTSVGYSIQTVPSNAIQPSQVPRPPVQQGGQTVSVNYGKRIHNEGPHESISRPSKMMRVDDRRTTSLHVGHASNSVLPNPVQLQEKAPQTHLTPDVQSTLLQQVMNLTPEQLRMLTPEQQQEVLKLQQALKQDHMMQPS</sequence>
<dbReference type="GO" id="GO:0031124">
    <property type="term" value="P:mRNA 3'-end processing"/>
    <property type="evidence" value="ECO:0007669"/>
    <property type="project" value="InterPro"/>
</dbReference>
<organism evidence="13 14">
    <name type="scientific">Thlaspi arvense</name>
    <name type="common">Field penny-cress</name>
    <dbReference type="NCBI Taxonomy" id="13288"/>
    <lineage>
        <taxon>Eukaryota</taxon>
        <taxon>Viridiplantae</taxon>
        <taxon>Streptophyta</taxon>
        <taxon>Embryophyta</taxon>
        <taxon>Tracheophyta</taxon>
        <taxon>Spermatophyta</taxon>
        <taxon>Magnoliopsida</taxon>
        <taxon>eudicotyledons</taxon>
        <taxon>Gunneridae</taxon>
        <taxon>Pentapetalae</taxon>
        <taxon>rosids</taxon>
        <taxon>malvids</taxon>
        <taxon>Brassicales</taxon>
        <taxon>Brassicaceae</taxon>
        <taxon>Thlaspideae</taxon>
        <taxon>Thlaspi</taxon>
    </lineage>
</organism>
<evidence type="ECO:0000256" key="6">
    <source>
        <dbReference type="ARBA" id="ARBA00022990"/>
    </source>
</evidence>
<dbReference type="InterPro" id="IPR037282">
    <property type="entry name" value="CapZ_alpha/beta"/>
</dbReference>
<gene>
    <name evidence="13" type="ORF">TAV2_LOCUS17460</name>
</gene>
<dbReference type="Pfam" id="PF14304">
    <property type="entry name" value="CSTF_C"/>
    <property type="match status" value="1"/>
</dbReference>
<keyword evidence="10" id="KW-0694">RNA-binding</keyword>
<feature type="compositionally biased region" description="Polar residues" evidence="11">
    <location>
        <begin position="528"/>
        <end position="554"/>
    </location>
</feature>
<dbReference type="CDD" id="cd12398">
    <property type="entry name" value="RRM_CSTF2_RNA15_like"/>
    <property type="match status" value="1"/>
</dbReference>
<dbReference type="InterPro" id="IPR025742">
    <property type="entry name" value="CSTF2_hinge"/>
</dbReference>
<evidence type="ECO:0000256" key="5">
    <source>
        <dbReference type="ARBA" id="ARBA00022490"/>
    </source>
</evidence>
<dbReference type="GO" id="GO:0008290">
    <property type="term" value="C:F-actin capping protein complex"/>
    <property type="evidence" value="ECO:0007669"/>
    <property type="project" value="InterPro"/>
</dbReference>
<dbReference type="Gene3D" id="3.30.70.330">
    <property type="match status" value="1"/>
</dbReference>
<evidence type="ECO:0000256" key="2">
    <source>
        <dbReference type="ARBA" id="ARBA00006039"/>
    </source>
</evidence>
<dbReference type="InterPro" id="IPR042276">
    <property type="entry name" value="CapZ_alpha/beta_2"/>
</dbReference>
<comment type="similarity">
    <text evidence="2">Belongs to the F-actin-capping protein beta subunit family.</text>
</comment>
<reference evidence="13 14" key="1">
    <citation type="submission" date="2022-03" db="EMBL/GenBank/DDBJ databases">
        <authorList>
            <person name="Nunn A."/>
            <person name="Chopra R."/>
            <person name="Nunn A."/>
            <person name="Contreras Garrido A."/>
        </authorList>
    </citation>
    <scope>NUCLEOTIDE SEQUENCE [LARGE SCALE GENOMIC DNA]</scope>
</reference>
<dbReference type="AlphaFoldDB" id="A0AAU9SNJ1"/>
<dbReference type="InterPro" id="IPR019771">
    <property type="entry name" value="F-actin_capping_bsu_CS"/>
</dbReference>
<dbReference type="InterPro" id="IPR026896">
    <property type="entry name" value="CSTF_C"/>
</dbReference>
<dbReference type="SMART" id="SM00360">
    <property type="entry name" value="RRM"/>
    <property type="match status" value="1"/>
</dbReference>
<feature type="region of interest" description="Disordered" evidence="11">
    <location>
        <begin position="515"/>
        <end position="575"/>
    </location>
</feature>
<dbReference type="Gene3D" id="3.90.1150.210">
    <property type="entry name" value="F-actin capping protein, beta subunit"/>
    <property type="match status" value="1"/>
</dbReference>
<dbReference type="GO" id="GO:0030036">
    <property type="term" value="P:actin cytoskeleton organization"/>
    <property type="evidence" value="ECO:0007669"/>
    <property type="project" value="InterPro"/>
</dbReference>
<dbReference type="FunFam" id="1.10.20.70:FF:000002">
    <property type="entry name" value="Related to Cleavage stimulation factor"/>
    <property type="match status" value="1"/>
</dbReference>
<evidence type="ECO:0000256" key="10">
    <source>
        <dbReference type="PROSITE-ProRule" id="PRU00176"/>
    </source>
</evidence>
<dbReference type="FunFam" id="1.20.58.570:FF:000001">
    <property type="entry name" value="F-actin-capping protein subunit beta"/>
    <property type="match status" value="1"/>
</dbReference>
<dbReference type="InterPro" id="IPR038192">
    <property type="entry name" value="CSTF_C_sf"/>
</dbReference>
<dbReference type="Gene3D" id="1.10.20.70">
    <property type="entry name" value="Transcription termination and cleavage factor, C-terminal domain"/>
    <property type="match status" value="1"/>
</dbReference>
<proteinExistence type="inferred from homology"/>
<keyword evidence="14" id="KW-1185">Reference proteome</keyword>
<dbReference type="PROSITE" id="PS00231">
    <property type="entry name" value="F_ACTIN_CAPPING_BETA"/>
    <property type="match status" value="1"/>
</dbReference>
<dbReference type="Proteomes" id="UP000836841">
    <property type="component" value="Chromosome 5"/>
</dbReference>
<keyword evidence="7" id="KW-0009">Actin-binding</keyword>
<evidence type="ECO:0000256" key="11">
    <source>
        <dbReference type="SAM" id="MobiDB-lite"/>
    </source>
</evidence>
<dbReference type="PANTHER" id="PTHR10619">
    <property type="entry name" value="F-ACTIN-CAPPING PROTEIN SUBUNIT BETA"/>
    <property type="match status" value="1"/>
</dbReference>
<comment type="subcellular location">
    <subcellularLocation>
        <location evidence="1">Cytoplasm</location>
        <location evidence="1">Cytoskeleton</location>
    </subcellularLocation>
</comment>
<evidence type="ECO:0000256" key="9">
    <source>
        <dbReference type="ARBA" id="ARBA00025389"/>
    </source>
</evidence>
<keyword evidence="8" id="KW-0206">Cytoskeleton</keyword>
<dbReference type="InterPro" id="IPR043175">
    <property type="entry name" value="CAPZB_N"/>
</dbReference>
<dbReference type="GO" id="GO:0005737">
    <property type="term" value="C:cytoplasm"/>
    <property type="evidence" value="ECO:0007669"/>
    <property type="project" value="InterPro"/>
</dbReference>
<evidence type="ECO:0000313" key="13">
    <source>
        <dbReference type="EMBL" id="CAH2066803.1"/>
    </source>
</evidence>
<dbReference type="EMBL" id="OU466861">
    <property type="protein sequence ID" value="CAH2066803.1"/>
    <property type="molecule type" value="Genomic_DNA"/>
</dbReference>
<dbReference type="SUPFAM" id="SSF54928">
    <property type="entry name" value="RNA-binding domain, RBD"/>
    <property type="match status" value="1"/>
</dbReference>
<dbReference type="GO" id="GO:0000902">
    <property type="term" value="P:cell morphogenesis"/>
    <property type="evidence" value="ECO:0007669"/>
    <property type="project" value="TreeGrafter"/>
</dbReference>
<dbReference type="Gene3D" id="1.20.58.570">
    <property type="match status" value="1"/>
</dbReference>
<keyword evidence="5" id="KW-0963">Cytoplasm</keyword>
<dbReference type="Gene3D" id="1.25.40.630">
    <property type="match status" value="1"/>
</dbReference>
<dbReference type="Pfam" id="PF01115">
    <property type="entry name" value="F_actin_cap_B"/>
    <property type="match status" value="1"/>
</dbReference>
<feature type="compositionally biased region" description="Basic and acidic residues" evidence="11">
    <location>
        <begin position="338"/>
        <end position="348"/>
    </location>
</feature>
<dbReference type="Pfam" id="PF00076">
    <property type="entry name" value="RRM_1"/>
    <property type="match status" value="1"/>
</dbReference>
<dbReference type="InterPro" id="IPR012677">
    <property type="entry name" value="Nucleotide-bd_a/b_plait_sf"/>
</dbReference>
<dbReference type="GO" id="GO:0051015">
    <property type="term" value="F:actin filament binding"/>
    <property type="evidence" value="ECO:0007669"/>
    <property type="project" value="TreeGrafter"/>
</dbReference>
<dbReference type="FunFam" id="3.90.1150.210:FF:000004">
    <property type="entry name" value="F-actin-capping protein subunit beta"/>
    <property type="match status" value="1"/>
</dbReference>
<name>A0AAU9SNJ1_THLAR</name>
<keyword evidence="4" id="KW-0117">Actin capping</keyword>
<dbReference type="GO" id="GO:0051016">
    <property type="term" value="P:barbed-end actin filament capping"/>
    <property type="evidence" value="ECO:0007669"/>
    <property type="project" value="InterPro"/>
</dbReference>
<evidence type="ECO:0000256" key="4">
    <source>
        <dbReference type="ARBA" id="ARBA00022467"/>
    </source>
</evidence>
<dbReference type="PRINTS" id="PR00192">
    <property type="entry name" value="FACTINCAPB"/>
</dbReference>
<feature type="region of interest" description="Disordered" evidence="11">
    <location>
        <begin position="336"/>
        <end position="365"/>
    </location>
</feature>
<keyword evidence="6" id="KW-0007">Acetylation</keyword>
<protein>
    <recommendedName>
        <fullName evidence="3">F-actin-capping protein subunit beta</fullName>
    </recommendedName>
</protein>
<accession>A0AAU9SNJ1</accession>